<dbReference type="SMART" id="SM00448">
    <property type="entry name" value="REC"/>
    <property type="match status" value="2"/>
</dbReference>
<dbReference type="PANTHER" id="PTHR45339">
    <property type="entry name" value="HYBRID SIGNAL TRANSDUCTION HISTIDINE KINASE J"/>
    <property type="match status" value="1"/>
</dbReference>
<reference evidence="15" key="1">
    <citation type="submission" date="2020-08" db="EMBL/GenBank/DDBJ databases">
        <title>Sulfitobacter aestuariivivens sp. nov., isolated from a tidal flat.</title>
        <authorList>
            <person name="Park S."/>
            <person name="Yoon J.-H."/>
        </authorList>
    </citation>
    <scope>NUCLEOTIDE SEQUENCE</scope>
    <source>
        <strain evidence="15">TSTF-M16</strain>
    </source>
</reference>
<dbReference type="InterPro" id="IPR036097">
    <property type="entry name" value="HisK_dim/P_sf"/>
</dbReference>
<feature type="modified residue" description="4-aspartylphosphate" evidence="11">
    <location>
        <position position="3499"/>
    </location>
</feature>
<dbReference type="Proteomes" id="UP000635142">
    <property type="component" value="Unassembled WGS sequence"/>
</dbReference>
<evidence type="ECO:0000256" key="4">
    <source>
        <dbReference type="ARBA" id="ARBA00022679"/>
    </source>
</evidence>
<dbReference type="InterPro" id="IPR003661">
    <property type="entry name" value="HisK_dim/P_dom"/>
</dbReference>
<dbReference type="InterPro" id="IPR029016">
    <property type="entry name" value="GAF-like_dom_sf"/>
</dbReference>
<dbReference type="Gene3D" id="3.30.565.10">
    <property type="entry name" value="Histidine kinase-like ATPase, C-terminal domain"/>
    <property type="match status" value="1"/>
</dbReference>
<dbReference type="FunFam" id="1.10.287.130:FF:000002">
    <property type="entry name" value="Two-component osmosensing histidine kinase"/>
    <property type="match status" value="1"/>
</dbReference>
<dbReference type="Gene3D" id="1.10.287.130">
    <property type="match status" value="1"/>
</dbReference>
<dbReference type="EC" id="2.7.13.3" evidence="2"/>
<dbReference type="GO" id="GO:0005524">
    <property type="term" value="F:ATP binding"/>
    <property type="evidence" value="ECO:0007669"/>
    <property type="project" value="UniProtKB-KW"/>
</dbReference>
<feature type="domain" description="Response regulatory" evidence="14">
    <location>
        <begin position="3449"/>
        <end position="3562"/>
    </location>
</feature>
<dbReference type="PROSITE" id="PS50110">
    <property type="entry name" value="RESPONSE_REGULATORY"/>
    <property type="match status" value="2"/>
</dbReference>
<dbReference type="InterPro" id="IPR003594">
    <property type="entry name" value="HATPase_dom"/>
</dbReference>
<dbReference type="SMART" id="SM00387">
    <property type="entry name" value="HATPase_c"/>
    <property type="match status" value="1"/>
</dbReference>
<dbReference type="InterPro" id="IPR004358">
    <property type="entry name" value="Sig_transdc_His_kin-like_C"/>
</dbReference>
<feature type="domain" description="Response regulatory" evidence="14">
    <location>
        <begin position="3591"/>
        <end position="3708"/>
    </location>
</feature>
<dbReference type="PANTHER" id="PTHR45339:SF1">
    <property type="entry name" value="HYBRID SIGNAL TRANSDUCTION HISTIDINE KINASE J"/>
    <property type="match status" value="1"/>
</dbReference>
<feature type="coiled-coil region" evidence="12">
    <location>
        <begin position="3178"/>
        <end position="3205"/>
    </location>
</feature>
<sequence length="3715" mass="407035">MKTAKPKLSDADLQAQLAAVSEVMQIISTSRHDQGPVFDTILKNAQKLCNAPMSGLILATPQDTAQTLAAHKGLSAKAVKLYETGQMKVDPQLSYAARCIVEGRLIALDDMAQSDLYKAESPIVRSMVNETGIRSILFVPLIKDGAAIGLITLFRKQVDPFLDREIALVEAFAAQAVVAVENTQQFREVQTRLEREAATSEILSVISQNRDDDMRVFDVVLEQASAVCGADQAALVLVTPSGTHGRLMANRGHHQTSFEAGSEWPLDAPLSACVAITTNSAVVIDDYADTELYRNGDPTVVKMVDEEGIRARLSVPMTLNGQPVGAILLSRRAPRPFTDTDIGLVEGFAKHAVIAIENTRQFTETQDALGRQTATADILRVISSTPDRLEPVFEAVVRNAAEIGKASYCMLLQIDGDQSLYRAGYGIADTELDMADARAPIALQENTIAGQVALSGEVFHLEDATDPWYHDHEMTTRLGIGRAMGVPIRVGKRVWGVISMSWPQGYILPPADIAVIQTFADQAAIAIENVRQFRELQSRLDRETATREILSVISQARDNYQPVFDSILENASQLCNAPLAFLSLANEARSHVTIPANRGARSEFGDVLNGFKEPMTRSELVAVRPILDGKIIRQDDIADDPVYTEDRDQRRVQMVEIEGARSVLAVPLIKNDIGIGVIVLYRREVSPFSDDDVDLIRTFSAQAVIAIENVRQFQEVQSRLARETATGHILSAISQSRDDEQPIFDRILSSATKLCDSDSASLMLVNEAGTHNELKARSGTVFETPIKTDSWSLDSGHAHSEAARTGKVVHEQDLRESDLYRHGDPTRRMLVDEAGLRTALAVPMMSNGKPIGVIVLHRIEVARAFSDNDISLVESFAAQAVIAIESARQFRALQNRLQREAATRQVLHSISQSREDEQPVFDLIVKLAKDLCGANFAGLALGRAGDTYQKLVASQDLPAEIVQLWDEGKYTMEPGNSLAGDAILSGEINRVEDMAAVRYYAEGDERYRLIVDDNSVRSNLFVPLLVEGKGIGCLMLGRSEVSPYTEDQVTLVETFAAQAVIAIENVSQFREVQERLERETASRDVLMAISQSRDDENPVFQTIVKNAARLCNATRCGLHIFDKDEGRVSFVAMWGEVSDEIKPGQFSYDVNDPSHTARSIREAARIHIPDLAQDALYLSGDPFQRKLVDEVGYKTLLSVPLVQGDNVYGVIAVWRTEAKAFSHDEITLVETFAAQAVIAIENVRQFREVQARTEEVEESLTYQTATTDVLDVISRSPNEVQPVLDVILEVASRICDPQTAYATLLDPHDGTYRVAATHRMSKQFRNRLNKIKFTEETGTCTGRTALLRRTVYIEDTEADPDFEMTDTARQGKFRSALGVPLLKDGKAVGVITLGHAQPGAFEPKQIALLETFASQAVIALGNAQLFDEVQARTAEVEEALEYQTATSEVLDVISRSPNELMPVLDAILTVAARICDPQYAYVAMLKPDDGCFHVATTINVDDEFLAHLQANPMKPGQATCTARTALQGQTVYIADASSDKNKQMRDIARLGEFQSVVGVPLVKDGITVGVISLAHGQTDAFSARQIKLVETFAAQAVIAISNARLFDEVQQRTAEVEEALVREQASAEILQVINEAVSDLQPVFDLIVHKSVELCGAHFCVMDRFDDAGYHFCAQYGCEPNLLDQLLESYPVTEPAGHVSTKIIESGTTVQIADAQDGEQYFSPELAKRVGFRRLLGVPIKVGGRVWGGISMAWPDTKPPEPAHIELVQNFANQASIAIENARLMSETEARTAEVEEALEQQKASADILSAISQSVEDAQPVFEAILKSCRTLFQGEELMAFLVEEDEMLHVEAYLGEGGDVVTGGFPAHVDHAPAGMAVRACKVVHFADVLNNADAPASLKRIAEAATNFSVAFVPMIWEAEAIGVISVARADRPFRDKELGILQGFADQAVIAIQNARLFRETNETLQRQTATAEVLEVISNSVEDTKPVFTKILDSCERLIPCSDLGIVTIEADGLAHLGEVRGVFGTQQGREFKPMPAERTMISPTLRTKKTVYYRDGLNDAQVDPVIRRMTEKNGNMATVIAPMIWKGEVAGIITLGRPHSKGKLASFSQQEIGLLETFADQAVIAIQNARLFDETQTALVRQTASADILRVVSESQADLDPVFDAILSRAANLCDAPMASLYIVNEERTHAVMEAYRGDALASWATGKTRWEMKKGVAVADAILDRVPVHIHDLKDTDTYRKGGPVRRAAVDEEGVRTFLAIPLIHKGVGIGDLVLFKREVQPFSPEDIGLLENFADQAVIAIQNARLFNETQTALVRQTATADILRVVSETQSDLGPVFDAILSRAADLCEAPMASLNIVNEDRTQADLVAHYGDELDVLVVGKTKWDMTPGLSIADSILDKAAVHIHDLKDTDNYRAGNEVRRNAVDNEGIRTFLAIPLIHKGAGIGNIALYKREVKPFTAEDIALLESFADQAVIAIQNARLFNNTQTALARQTASADVLRVISQSPTDTKPVFDEIVRLAVNLISCDLAMSYQSDGTELWQTALATADGVLSKGEAKHIAVDPSDNLPSVAITTGEAVHLPDWSTAELPTREEEDRRVSGFSSSLVLPLIKGKQPIGGLALIRKAQRAFTADEIALAESFADQAVIAIENVRLFHETETALVRQTASADILRVISGAQEDAQPVFMAIAEAGLGLLDCDIATVMMRDGDHFVPQAGRMREKGPLLSLDPTPVPIDPAMNYPSRVFSSGEMVHIPDFSTADLPKHEIDTVPKFGMKSAIFLPMLRDGYCVGVLVFTRNKVARAFSPEDIELAHSFCDQAVIAIENARLFNETQASLSRQTASANILRVISKSPTDVTPVFEEIVTSAIGLVSCDRAVMLRVDDTSLWQAAVADAGGLKKDFSTTRHPLDAMDNLPARVLAAKQTQHIPDWSKADLPEKDKEIQKESGYQSSLIVPLMRGTDCLGMLSLIRTAQRAFSDDEIAIAESFGDQAIIAIENVRLFNETQTALVRQTATADILKVISQSPTDTTPVFEAIVQAATRLVSCDLATTALLRDDRLYQIAVATPNGLEREVKDIFVPFDPAKNFPSQALASKELMHIPDWSAIDLPENERAIRDRIGVQSGLVLPLFRGEERFGAIIFIRKVQKAFSDAEIEMVKTFADQAIIAIENVRLFLQAQEAREEAEKANEAKSAFLATMSHEIRTPMNAVIGMSGLMMDTDLDEEQHDYARTIRDSGDALLGIINEILDFSKIEAGQMDIEAHPFDLRECIESALDLIGGRAAEKQLDLAYFYDDSVPVGISADLTRMRQILLNLLSNAVKFTDTGEVVLTVTAEPAKRGQVSLNFSVRDTGIGLTEEGMSRLFQSFSQADSSTTRKYGGTGLGLAISKRLAELMGGTMWATSDGAGKGSTFHFTILAKSAKLPEAKSRSLVGAQAELQGKRLLVVDDNVTNLKILSLQTQKWGTRTETFDNPVEALKVVEKDGGYDLAILDMHMPEMDGIALAKGILKHHPKLPLVLFSSLGLRDLETEQELFAAYLAKPLRQSQLFDTLVTLLNNVTPIKATAERSKKPQTDPEMAQRHPLRILLAEDNLVNQKLATRLLEQMGYRTDLASNGVEALESVARQTYDVVLMDVQMPEMDGLEASRQINKAYPDGVRPRIVAMTANAMQGDREMCLEAGMDDYIAKPIRVERLIEALLQVPPNRKEQS</sequence>
<dbReference type="PROSITE" id="PS50109">
    <property type="entry name" value="HIS_KIN"/>
    <property type="match status" value="1"/>
</dbReference>
<keyword evidence="4" id="KW-0808">Transferase</keyword>
<dbReference type="Gene3D" id="3.40.50.2300">
    <property type="match status" value="2"/>
</dbReference>
<evidence type="ECO:0000256" key="7">
    <source>
        <dbReference type="ARBA" id="ARBA00022840"/>
    </source>
</evidence>
<evidence type="ECO:0000256" key="5">
    <source>
        <dbReference type="ARBA" id="ARBA00022741"/>
    </source>
</evidence>
<evidence type="ECO:0000256" key="3">
    <source>
        <dbReference type="ARBA" id="ARBA00022553"/>
    </source>
</evidence>
<keyword evidence="16" id="KW-1185">Reference proteome</keyword>
<dbReference type="Pfam" id="PF02518">
    <property type="entry name" value="HATPase_c"/>
    <property type="match status" value="1"/>
</dbReference>
<evidence type="ECO:0000256" key="6">
    <source>
        <dbReference type="ARBA" id="ARBA00022777"/>
    </source>
</evidence>
<evidence type="ECO:0000259" key="13">
    <source>
        <dbReference type="PROSITE" id="PS50109"/>
    </source>
</evidence>
<organism evidence="15 16">
    <name type="scientific">Sulfitobacter aestuariivivens</name>
    <dbReference type="NCBI Taxonomy" id="2766981"/>
    <lineage>
        <taxon>Bacteria</taxon>
        <taxon>Pseudomonadati</taxon>
        <taxon>Pseudomonadota</taxon>
        <taxon>Alphaproteobacteria</taxon>
        <taxon>Rhodobacterales</taxon>
        <taxon>Roseobacteraceae</taxon>
        <taxon>Sulfitobacter</taxon>
    </lineage>
</organism>
<protein>
    <recommendedName>
        <fullName evidence="10">Sensory/regulatory protein RpfC</fullName>
        <ecNumber evidence="2">2.7.13.3</ecNumber>
    </recommendedName>
</protein>
<dbReference type="InterPro" id="IPR003018">
    <property type="entry name" value="GAF"/>
</dbReference>
<evidence type="ECO:0000256" key="12">
    <source>
        <dbReference type="SAM" id="Coils"/>
    </source>
</evidence>
<dbReference type="SMART" id="SM00388">
    <property type="entry name" value="HisKA"/>
    <property type="match status" value="1"/>
</dbReference>
<dbReference type="EMBL" id="JACTAG010000004">
    <property type="protein sequence ID" value="MBD3666133.1"/>
    <property type="molecule type" value="Genomic_DNA"/>
</dbReference>
<dbReference type="CDD" id="cd00082">
    <property type="entry name" value="HisKA"/>
    <property type="match status" value="1"/>
</dbReference>
<dbReference type="SUPFAM" id="SSF47384">
    <property type="entry name" value="Homodimeric domain of signal transducing histidine kinase"/>
    <property type="match status" value="1"/>
</dbReference>
<dbReference type="SUPFAM" id="SSF55781">
    <property type="entry name" value="GAF domain-like"/>
    <property type="match status" value="18"/>
</dbReference>
<evidence type="ECO:0000313" key="15">
    <source>
        <dbReference type="EMBL" id="MBD3666133.1"/>
    </source>
</evidence>
<dbReference type="RefSeq" id="WP_191077166.1">
    <property type="nucleotide sequence ID" value="NZ_JACTAG010000004.1"/>
</dbReference>
<dbReference type="PRINTS" id="PR00344">
    <property type="entry name" value="BCTRLSENSOR"/>
</dbReference>
<dbReference type="CDD" id="cd16922">
    <property type="entry name" value="HATPase_EvgS-ArcB-TorS-like"/>
    <property type="match status" value="1"/>
</dbReference>
<name>A0A927D8K0_9RHOB</name>
<dbReference type="SUPFAM" id="SSF52172">
    <property type="entry name" value="CheY-like"/>
    <property type="match status" value="2"/>
</dbReference>
<gene>
    <name evidence="15" type="ORF">H9Q16_19510</name>
</gene>
<dbReference type="Pfam" id="PF00512">
    <property type="entry name" value="HisKA"/>
    <property type="match status" value="1"/>
</dbReference>
<evidence type="ECO:0000256" key="9">
    <source>
        <dbReference type="ARBA" id="ARBA00064003"/>
    </source>
</evidence>
<dbReference type="FunFam" id="3.30.565.10:FF:000010">
    <property type="entry name" value="Sensor histidine kinase RcsC"/>
    <property type="match status" value="1"/>
</dbReference>
<dbReference type="InterPro" id="IPR005467">
    <property type="entry name" value="His_kinase_dom"/>
</dbReference>
<evidence type="ECO:0000256" key="8">
    <source>
        <dbReference type="ARBA" id="ARBA00023012"/>
    </source>
</evidence>
<proteinExistence type="predicted"/>
<keyword evidence="6" id="KW-0418">Kinase</keyword>
<comment type="subunit">
    <text evidence="9">At low DSF concentrations, interacts with RpfF.</text>
</comment>
<feature type="modified residue" description="4-aspartylphosphate" evidence="11">
    <location>
        <position position="3640"/>
    </location>
</feature>
<evidence type="ECO:0000313" key="16">
    <source>
        <dbReference type="Proteomes" id="UP000635142"/>
    </source>
</evidence>
<accession>A0A927D8K0</accession>
<evidence type="ECO:0000259" key="14">
    <source>
        <dbReference type="PROSITE" id="PS50110"/>
    </source>
</evidence>
<evidence type="ECO:0000256" key="2">
    <source>
        <dbReference type="ARBA" id="ARBA00012438"/>
    </source>
</evidence>
<evidence type="ECO:0000256" key="10">
    <source>
        <dbReference type="ARBA" id="ARBA00068150"/>
    </source>
</evidence>
<dbReference type="CDD" id="cd17546">
    <property type="entry name" value="REC_hyHK_CKI1_RcsC-like"/>
    <property type="match status" value="2"/>
</dbReference>
<dbReference type="Pfam" id="PF00072">
    <property type="entry name" value="Response_reg"/>
    <property type="match status" value="2"/>
</dbReference>
<dbReference type="InterPro" id="IPR036890">
    <property type="entry name" value="HATPase_C_sf"/>
</dbReference>
<keyword evidence="12" id="KW-0175">Coiled coil</keyword>
<comment type="catalytic activity">
    <reaction evidence="1">
        <text>ATP + protein L-histidine = ADP + protein N-phospho-L-histidine.</text>
        <dbReference type="EC" id="2.7.13.3"/>
    </reaction>
</comment>
<dbReference type="SUPFAM" id="SSF55874">
    <property type="entry name" value="ATPase domain of HSP90 chaperone/DNA topoisomerase II/histidine kinase"/>
    <property type="match status" value="1"/>
</dbReference>
<dbReference type="SMART" id="SM00065">
    <property type="entry name" value="GAF"/>
    <property type="match status" value="18"/>
</dbReference>
<keyword evidence="7" id="KW-0067">ATP-binding</keyword>
<dbReference type="Pfam" id="PF13185">
    <property type="entry name" value="GAF_2"/>
    <property type="match status" value="10"/>
</dbReference>
<feature type="domain" description="Histidine kinase" evidence="13">
    <location>
        <begin position="3205"/>
        <end position="3427"/>
    </location>
</feature>
<keyword evidence="8" id="KW-0902">Two-component regulatory system</keyword>
<keyword evidence="5" id="KW-0547">Nucleotide-binding</keyword>
<evidence type="ECO:0000256" key="1">
    <source>
        <dbReference type="ARBA" id="ARBA00000085"/>
    </source>
</evidence>
<dbReference type="InterPro" id="IPR001789">
    <property type="entry name" value="Sig_transdc_resp-reg_receiver"/>
</dbReference>
<dbReference type="Pfam" id="PF01590">
    <property type="entry name" value="GAF"/>
    <property type="match status" value="8"/>
</dbReference>
<keyword evidence="3 11" id="KW-0597">Phosphoprotein</keyword>
<dbReference type="Gene3D" id="3.30.450.40">
    <property type="match status" value="18"/>
</dbReference>
<comment type="caution">
    <text evidence="15">The sequence shown here is derived from an EMBL/GenBank/DDBJ whole genome shotgun (WGS) entry which is preliminary data.</text>
</comment>
<evidence type="ECO:0000256" key="11">
    <source>
        <dbReference type="PROSITE-ProRule" id="PRU00169"/>
    </source>
</evidence>
<dbReference type="InterPro" id="IPR011006">
    <property type="entry name" value="CheY-like_superfamily"/>
</dbReference>
<dbReference type="GO" id="GO:0000155">
    <property type="term" value="F:phosphorelay sensor kinase activity"/>
    <property type="evidence" value="ECO:0007669"/>
    <property type="project" value="InterPro"/>
</dbReference>